<sequence>MNKYDVAIIGGGPGGYVAAIRASQHGLKTVLVEKDQIGGTCLNIGCIPTKALVKNAELLHEIKNAKNRGIICDAPKVDMKAVLAMKNNVVKQLTGGVGALLKANGVTVFQGEANVISEHELTVQDHVITFENLIIATGSSNNIPPIPGLDMAGILTSTELLEMEAVPESLVIIGGGVIGCEFATVFSQFGSKVTVVEMQDALIPNMDLELSKGLKRSLTAAGVSVLTGCSVTKVEKNDDDYQVTIRGDKDTTISAACVMVSVGRKSNLAGLSKLPLTLERNYIQVDDEMATNLEHVYAIGDVTGKIQLAHVASAQGLVAADCIAGKKRKMSYEIVPSCIYTLPEIGSVGLSEQQARAAYDAITVGVFPMAACGKAVAMGQTTGFTKLIADEKSGKIIGCHIFGPNATEIISEAAAVMKAGGTLVDIAETIHAHPTINESMHEAAHVALKEPIHMM</sequence>
<evidence type="ECO:0000256" key="2">
    <source>
        <dbReference type="ARBA" id="ARBA00007532"/>
    </source>
</evidence>
<evidence type="ECO:0000256" key="13">
    <source>
        <dbReference type="RuleBase" id="RU003692"/>
    </source>
</evidence>
<keyword evidence="11 13" id="KW-0676">Redox-active center</keyword>
<dbReference type="RefSeq" id="WP_213238442.1">
    <property type="nucleotide sequence ID" value="NZ_JAHBCL010000046.1"/>
</dbReference>
<evidence type="ECO:0000256" key="1">
    <source>
        <dbReference type="ARBA" id="ARBA00004496"/>
    </source>
</evidence>
<dbReference type="PANTHER" id="PTHR22912:SF217">
    <property type="entry name" value="DIHYDROLIPOYL DEHYDROGENASE"/>
    <property type="match status" value="1"/>
</dbReference>
<gene>
    <name evidence="16" type="primary">lpdA</name>
    <name evidence="16" type="ORF">KHM83_18105</name>
</gene>
<proteinExistence type="inferred from homology"/>
<keyword evidence="7 13" id="KW-0274">FAD</keyword>
<evidence type="ECO:0000256" key="8">
    <source>
        <dbReference type="ARBA" id="ARBA00023002"/>
    </source>
</evidence>
<keyword evidence="8 13" id="KW-0560">Oxidoreductase</keyword>
<dbReference type="InterPro" id="IPR050151">
    <property type="entry name" value="Class-I_Pyr_Nuc-Dis_Oxidored"/>
</dbReference>
<dbReference type="Pfam" id="PF02852">
    <property type="entry name" value="Pyr_redox_dim"/>
    <property type="match status" value="1"/>
</dbReference>
<protein>
    <recommendedName>
        <fullName evidence="4 13">Dihydrolipoyl dehydrogenase</fullName>
        <ecNumber evidence="3 13">1.8.1.4</ecNumber>
    </recommendedName>
</protein>
<evidence type="ECO:0000256" key="11">
    <source>
        <dbReference type="ARBA" id="ARBA00023284"/>
    </source>
</evidence>
<dbReference type="Proteomes" id="UP000746471">
    <property type="component" value="Unassembled WGS sequence"/>
</dbReference>
<dbReference type="Gene3D" id="3.30.390.30">
    <property type="match status" value="1"/>
</dbReference>
<evidence type="ECO:0000313" key="16">
    <source>
        <dbReference type="EMBL" id="MBS7528585.1"/>
    </source>
</evidence>
<evidence type="ECO:0000256" key="10">
    <source>
        <dbReference type="ARBA" id="ARBA00023157"/>
    </source>
</evidence>
<keyword evidence="6 13" id="KW-0285">Flavoprotein</keyword>
<dbReference type="InterPro" id="IPR036188">
    <property type="entry name" value="FAD/NAD-bd_sf"/>
</dbReference>
<dbReference type="PANTHER" id="PTHR22912">
    <property type="entry name" value="DISULFIDE OXIDOREDUCTASE"/>
    <property type="match status" value="1"/>
</dbReference>
<dbReference type="PROSITE" id="PS00076">
    <property type="entry name" value="PYRIDINE_REDOX_1"/>
    <property type="match status" value="1"/>
</dbReference>
<dbReference type="InterPro" id="IPR001100">
    <property type="entry name" value="Pyr_nuc-diS_OxRdtase"/>
</dbReference>
<dbReference type="InterPro" id="IPR006258">
    <property type="entry name" value="Lipoamide_DH"/>
</dbReference>
<dbReference type="Gene3D" id="3.50.50.60">
    <property type="entry name" value="FAD/NAD(P)-binding domain"/>
    <property type="match status" value="2"/>
</dbReference>
<name>A0ABS5PTT1_9FIRM</name>
<comment type="subcellular location">
    <subcellularLocation>
        <location evidence="1">Cytoplasm</location>
    </subcellularLocation>
</comment>
<evidence type="ECO:0000256" key="5">
    <source>
        <dbReference type="ARBA" id="ARBA00022490"/>
    </source>
</evidence>
<feature type="domain" description="Pyridine nucleotide-disulphide oxidoreductase dimerisation" evidence="14">
    <location>
        <begin position="335"/>
        <end position="444"/>
    </location>
</feature>
<evidence type="ECO:0000256" key="4">
    <source>
        <dbReference type="ARBA" id="ARBA00016961"/>
    </source>
</evidence>
<dbReference type="SUPFAM" id="SSF51905">
    <property type="entry name" value="FAD/NAD(P)-binding domain"/>
    <property type="match status" value="1"/>
</dbReference>
<dbReference type="GO" id="GO:0004148">
    <property type="term" value="F:dihydrolipoyl dehydrogenase (NADH) activity"/>
    <property type="evidence" value="ECO:0007669"/>
    <property type="project" value="UniProtKB-EC"/>
</dbReference>
<keyword evidence="17" id="KW-1185">Reference proteome</keyword>
<comment type="similarity">
    <text evidence="2 13">Belongs to the class-I pyridine nucleotide-disulfide oxidoreductase family.</text>
</comment>
<evidence type="ECO:0000256" key="7">
    <source>
        <dbReference type="ARBA" id="ARBA00022827"/>
    </source>
</evidence>
<comment type="miscellaneous">
    <text evidence="13">The active site is a redox-active disulfide bond.</text>
</comment>
<dbReference type="InterPro" id="IPR023753">
    <property type="entry name" value="FAD/NAD-binding_dom"/>
</dbReference>
<dbReference type="Pfam" id="PF07992">
    <property type="entry name" value="Pyr_redox_2"/>
    <property type="match status" value="1"/>
</dbReference>
<comment type="catalytic activity">
    <reaction evidence="12 13">
        <text>N(6)-[(R)-dihydrolipoyl]-L-lysyl-[protein] + NAD(+) = N(6)-[(R)-lipoyl]-L-lysyl-[protein] + NADH + H(+)</text>
        <dbReference type="Rhea" id="RHEA:15045"/>
        <dbReference type="Rhea" id="RHEA-COMP:10474"/>
        <dbReference type="Rhea" id="RHEA-COMP:10475"/>
        <dbReference type="ChEBI" id="CHEBI:15378"/>
        <dbReference type="ChEBI" id="CHEBI:57540"/>
        <dbReference type="ChEBI" id="CHEBI:57945"/>
        <dbReference type="ChEBI" id="CHEBI:83099"/>
        <dbReference type="ChEBI" id="CHEBI:83100"/>
        <dbReference type="EC" id="1.8.1.4"/>
    </reaction>
</comment>
<organism evidence="16 17">
    <name type="scientific">Fusibacter paucivorans</name>
    <dbReference type="NCBI Taxonomy" id="76009"/>
    <lineage>
        <taxon>Bacteria</taxon>
        <taxon>Bacillati</taxon>
        <taxon>Bacillota</taxon>
        <taxon>Clostridia</taxon>
        <taxon>Eubacteriales</taxon>
        <taxon>Eubacteriales Family XII. Incertae Sedis</taxon>
        <taxon>Fusibacter</taxon>
    </lineage>
</organism>
<feature type="domain" description="FAD/NAD(P)-binding" evidence="15">
    <location>
        <begin position="4"/>
        <end position="316"/>
    </location>
</feature>
<keyword evidence="5" id="KW-0963">Cytoplasm</keyword>
<dbReference type="SUPFAM" id="SSF55424">
    <property type="entry name" value="FAD/NAD-linked reductases, dimerisation (C-terminal) domain"/>
    <property type="match status" value="1"/>
</dbReference>
<dbReference type="PRINTS" id="PR00411">
    <property type="entry name" value="PNDRDTASEI"/>
</dbReference>
<dbReference type="InterPro" id="IPR012999">
    <property type="entry name" value="Pyr_OxRdtase_I_AS"/>
</dbReference>
<evidence type="ECO:0000256" key="3">
    <source>
        <dbReference type="ARBA" id="ARBA00012608"/>
    </source>
</evidence>
<dbReference type="EMBL" id="JAHBCL010000046">
    <property type="protein sequence ID" value="MBS7528585.1"/>
    <property type="molecule type" value="Genomic_DNA"/>
</dbReference>
<dbReference type="PRINTS" id="PR00368">
    <property type="entry name" value="FADPNR"/>
</dbReference>
<comment type="caution">
    <text evidence="16">The sequence shown here is derived from an EMBL/GenBank/DDBJ whole genome shotgun (WGS) entry which is preliminary data.</text>
</comment>
<keyword evidence="9 13" id="KW-0520">NAD</keyword>
<dbReference type="EC" id="1.8.1.4" evidence="3 13"/>
<evidence type="ECO:0000256" key="6">
    <source>
        <dbReference type="ARBA" id="ARBA00022630"/>
    </source>
</evidence>
<dbReference type="InterPro" id="IPR016156">
    <property type="entry name" value="FAD/NAD-linked_Rdtase_dimer_sf"/>
</dbReference>
<keyword evidence="10" id="KW-1015">Disulfide bond</keyword>
<dbReference type="PIRSF" id="PIRSF000350">
    <property type="entry name" value="Mercury_reductase_MerA"/>
    <property type="match status" value="1"/>
</dbReference>
<dbReference type="NCBIfam" id="TIGR01350">
    <property type="entry name" value="lipoamide_DH"/>
    <property type="match status" value="1"/>
</dbReference>
<evidence type="ECO:0000256" key="9">
    <source>
        <dbReference type="ARBA" id="ARBA00023027"/>
    </source>
</evidence>
<evidence type="ECO:0000313" key="17">
    <source>
        <dbReference type="Proteomes" id="UP000746471"/>
    </source>
</evidence>
<evidence type="ECO:0000259" key="15">
    <source>
        <dbReference type="Pfam" id="PF07992"/>
    </source>
</evidence>
<comment type="cofactor">
    <cofactor evidence="13">
        <name>FAD</name>
        <dbReference type="ChEBI" id="CHEBI:57692"/>
    </cofactor>
    <text evidence="13">Binds 1 FAD per subunit.</text>
</comment>
<dbReference type="InterPro" id="IPR004099">
    <property type="entry name" value="Pyr_nucl-diS_OxRdtase_dimer"/>
</dbReference>
<evidence type="ECO:0000259" key="14">
    <source>
        <dbReference type="Pfam" id="PF02852"/>
    </source>
</evidence>
<reference evidence="16 17" key="1">
    <citation type="submission" date="2021-05" db="EMBL/GenBank/DDBJ databases">
        <title>Fusibacter ferrireducens sp. nov., an anaerobic, sulfur- and Fe-reducing bacterium isolated from the mangrove sediment.</title>
        <authorList>
            <person name="Qiu D."/>
        </authorList>
    </citation>
    <scope>NUCLEOTIDE SEQUENCE [LARGE SCALE GENOMIC DNA]</scope>
    <source>
        <strain evidence="16 17">DSM 12116</strain>
    </source>
</reference>
<accession>A0ABS5PTT1</accession>
<evidence type="ECO:0000256" key="12">
    <source>
        <dbReference type="ARBA" id="ARBA00049187"/>
    </source>
</evidence>